<reference evidence="1 2" key="1">
    <citation type="submission" date="2015-10" db="EMBL/GenBank/DDBJ databases">
        <title>Genome sequencing of Penicillium freii.</title>
        <authorList>
            <person name="Nguyen H.D."/>
            <person name="Visagie C.M."/>
            <person name="Seifert K.A."/>
        </authorList>
    </citation>
    <scope>NUCLEOTIDE SEQUENCE [LARGE SCALE GENOMIC DNA]</scope>
    <source>
        <strain evidence="1 2">DAOM 242723</strain>
    </source>
</reference>
<comment type="caution">
    <text evidence="1">The sequence shown here is derived from an EMBL/GenBank/DDBJ whole genome shotgun (WGS) entry which is preliminary data.</text>
</comment>
<gene>
    <name evidence="1" type="ORF">ACN42_g11387</name>
</gene>
<protein>
    <submittedName>
        <fullName evidence="1">Uncharacterized protein</fullName>
    </submittedName>
</protein>
<dbReference type="Proteomes" id="UP000055045">
    <property type="component" value="Unassembled WGS sequence"/>
</dbReference>
<keyword evidence="2" id="KW-1185">Reference proteome</keyword>
<evidence type="ECO:0000313" key="1">
    <source>
        <dbReference type="EMBL" id="KUM55848.1"/>
    </source>
</evidence>
<name>A0A124GPS0_PENFR</name>
<dbReference type="AlphaFoldDB" id="A0A124GPS0"/>
<organism evidence="1 2">
    <name type="scientific">Penicillium freii</name>
    <dbReference type="NCBI Taxonomy" id="48697"/>
    <lineage>
        <taxon>Eukaryota</taxon>
        <taxon>Fungi</taxon>
        <taxon>Dikarya</taxon>
        <taxon>Ascomycota</taxon>
        <taxon>Pezizomycotina</taxon>
        <taxon>Eurotiomycetes</taxon>
        <taxon>Eurotiomycetidae</taxon>
        <taxon>Eurotiales</taxon>
        <taxon>Aspergillaceae</taxon>
        <taxon>Penicillium</taxon>
    </lineage>
</organism>
<sequence>MSHAYQSQGVVSEEGANPFLEHLPSDTPVYRYDRQCAIESLLPPYSVEDRFIVLKSFPLETLAEREEQLPQRCDYSPPLQILIITMPGQPHEEAATSFEAMISTLAEEMKVWRRVAGCGATRIDTPDRSKQADRSWKPARQGRKFPTVVLQVGFSETTAKLEKDIAWWINESKGEVRMGVTVDIKRRSGCIEIKSWTPAFEPSLHRDHVTASGRHVVKRHTNDLPLPQIAQRVLFKRGRDSSVPTIEGEGLTIPFNTLLLDEPGEGERDFVLTAEMLLHQLAERVWDAIDDAEMIQAKERDKTRKGALMPRCC</sequence>
<dbReference type="STRING" id="48697.A0A124GPS0"/>
<proteinExistence type="predicted"/>
<accession>A0A124GPS0</accession>
<evidence type="ECO:0000313" key="2">
    <source>
        <dbReference type="Proteomes" id="UP000055045"/>
    </source>
</evidence>
<dbReference type="EMBL" id="LLXE01000617">
    <property type="protein sequence ID" value="KUM55848.1"/>
    <property type="molecule type" value="Genomic_DNA"/>
</dbReference>